<dbReference type="AlphaFoldDB" id="A0A1V3J0I6"/>
<evidence type="ECO:0000313" key="4">
    <source>
        <dbReference type="Proteomes" id="UP000189161"/>
    </source>
</evidence>
<comment type="caution">
    <text evidence="2">The sequence shown here is derived from an EMBL/GenBank/DDBJ whole genome shotgun (WGS) entry which is preliminary data.</text>
</comment>
<evidence type="ECO:0000313" key="1">
    <source>
        <dbReference type="EMBL" id="OOF45668.1"/>
    </source>
</evidence>
<organism evidence="2 4">
    <name type="scientific">Rodentibacter trehalosifermentans</name>
    <dbReference type="NCBI Taxonomy" id="1908263"/>
    <lineage>
        <taxon>Bacteria</taxon>
        <taxon>Pseudomonadati</taxon>
        <taxon>Pseudomonadota</taxon>
        <taxon>Gammaproteobacteria</taxon>
        <taxon>Pasteurellales</taxon>
        <taxon>Pasteurellaceae</taxon>
        <taxon>Rodentibacter</taxon>
    </lineage>
</organism>
<accession>A0A1V3J0I6</accession>
<sequence length="110" mass="12915">MVALIDLNKKLTKQQAYIAIANTIRGENMVYHRKTQVIWRYMKKNKAIANPCSRNELERRIINEIRTFYKPEFPNGFNYDEIAKIFNMVVKSLPEVEINIVKGKIIEGDL</sequence>
<name>A0A1V3J0I6_9PAST</name>
<proteinExistence type="predicted"/>
<accession>A0A1V3ITR0</accession>
<evidence type="ECO:0000313" key="2">
    <source>
        <dbReference type="EMBL" id="OOF48431.1"/>
    </source>
</evidence>
<keyword evidence="4" id="KW-1185">Reference proteome</keyword>
<reference evidence="3 4" key="1">
    <citation type="submission" date="2016-10" db="EMBL/GenBank/DDBJ databases">
        <title>Rodentibacter gen. nov. and new species.</title>
        <authorList>
            <person name="Christensen H."/>
        </authorList>
    </citation>
    <scope>NUCLEOTIDE SEQUENCE [LARGE SCALE GENOMIC DNA]</scope>
    <source>
        <strain evidence="1 3">H1983213011</strain>
        <strain evidence="2 4">H1987082031</strain>
    </source>
</reference>
<dbReference type="Proteomes" id="UP000189161">
    <property type="component" value="Unassembled WGS sequence"/>
</dbReference>
<dbReference type="EMBL" id="MLHK01000028">
    <property type="protein sequence ID" value="OOF45668.1"/>
    <property type="molecule type" value="Genomic_DNA"/>
</dbReference>
<gene>
    <name evidence="1" type="ORF">BKK51_05650</name>
    <name evidence="2" type="ORF">BKK52_05995</name>
</gene>
<dbReference type="RefSeq" id="WP_077473959.1">
    <property type="nucleotide sequence ID" value="NZ_MLHL01000029.1"/>
</dbReference>
<protein>
    <submittedName>
        <fullName evidence="2">Uncharacterized protein</fullName>
    </submittedName>
</protein>
<evidence type="ECO:0000313" key="3">
    <source>
        <dbReference type="Proteomes" id="UP000188728"/>
    </source>
</evidence>
<dbReference type="EMBL" id="MLHL01000029">
    <property type="protein sequence ID" value="OOF48431.1"/>
    <property type="molecule type" value="Genomic_DNA"/>
</dbReference>
<dbReference type="Proteomes" id="UP000188728">
    <property type="component" value="Unassembled WGS sequence"/>
</dbReference>